<evidence type="ECO:0000313" key="2">
    <source>
        <dbReference type="EMBL" id="CDK25842.1"/>
    </source>
</evidence>
<dbReference type="PANTHER" id="PTHR47260:SF1">
    <property type="entry name" value="UPF0644 PROTEIN PB2B4.06"/>
    <property type="match status" value="1"/>
</dbReference>
<dbReference type="RefSeq" id="XP_022457853.1">
    <property type="nucleotide sequence ID" value="XM_022604032.1"/>
</dbReference>
<dbReference type="OrthoDB" id="506431at2759"/>
<dbReference type="CDD" id="cd03443">
    <property type="entry name" value="PaaI_thioesterase"/>
    <property type="match status" value="1"/>
</dbReference>
<name>W6MLU3_9ASCO</name>
<evidence type="ECO:0000259" key="1">
    <source>
        <dbReference type="Pfam" id="PF03061"/>
    </source>
</evidence>
<dbReference type="SUPFAM" id="SSF54637">
    <property type="entry name" value="Thioesterase/thiol ester dehydrase-isomerase"/>
    <property type="match status" value="1"/>
</dbReference>
<sequence length="193" mass="20817">MESSHESIILQHPYAAQLMDAASGFHRVGSKLHTEEHKNAALLTGATLSGPGMIGEAPVVFSQYEGDPRAPDMDHNELVCFYHLGSRLCGHPGLIHGGLLATLLDESLCRCAFPLFASGLGVTARLELDYLRPTPADGYVVLKAQVLSKQGRKIRVKGVIESFEGEELVQATILVVEPRWAGTLASQDPKTTT</sequence>
<dbReference type="Gene3D" id="3.10.129.10">
    <property type="entry name" value="Hotdog Thioesterase"/>
    <property type="match status" value="1"/>
</dbReference>
<keyword evidence="3" id="KW-1185">Reference proteome</keyword>
<dbReference type="InterPro" id="IPR052061">
    <property type="entry name" value="PTE-AB_protein"/>
</dbReference>
<organism evidence="2 3">
    <name type="scientific">Kuraishia capsulata CBS 1993</name>
    <dbReference type="NCBI Taxonomy" id="1382522"/>
    <lineage>
        <taxon>Eukaryota</taxon>
        <taxon>Fungi</taxon>
        <taxon>Dikarya</taxon>
        <taxon>Ascomycota</taxon>
        <taxon>Saccharomycotina</taxon>
        <taxon>Pichiomycetes</taxon>
        <taxon>Pichiales</taxon>
        <taxon>Pichiaceae</taxon>
        <taxon>Kuraishia</taxon>
    </lineage>
</organism>
<gene>
    <name evidence="2" type="ORF">KUCA_T00001812001</name>
</gene>
<dbReference type="Pfam" id="PF03061">
    <property type="entry name" value="4HBT"/>
    <property type="match status" value="1"/>
</dbReference>
<proteinExistence type="predicted"/>
<dbReference type="AlphaFoldDB" id="W6MLU3"/>
<dbReference type="InterPro" id="IPR006683">
    <property type="entry name" value="Thioestr_dom"/>
</dbReference>
<feature type="domain" description="Thioesterase" evidence="1">
    <location>
        <begin position="93"/>
        <end position="167"/>
    </location>
</feature>
<evidence type="ECO:0000313" key="3">
    <source>
        <dbReference type="Proteomes" id="UP000019384"/>
    </source>
</evidence>
<dbReference type="GeneID" id="34519241"/>
<dbReference type="HOGENOM" id="CLU_052827_2_1_1"/>
<reference evidence="2" key="2">
    <citation type="submission" date="2014-02" db="EMBL/GenBank/DDBJ databases">
        <title>Complete DNA sequence of /Kuraishia capsulata/ illustrates novel genomic features among budding yeasts (/Saccharomycotina/).</title>
        <authorList>
            <person name="Morales L."/>
            <person name="Noel B."/>
            <person name="Porcel B."/>
            <person name="Marcet-Houben M."/>
            <person name="Hullo M-F."/>
            <person name="Sacerdot C."/>
            <person name="Tekaia F."/>
            <person name="Leh-Louis V."/>
            <person name="Despons L."/>
            <person name="Khanna V."/>
            <person name="Aury J-M."/>
            <person name="Barbe V."/>
            <person name="Couloux A."/>
            <person name="Labadie K."/>
            <person name="Pelletier E."/>
            <person name="Souciet J-L."/>
            <person name="Boekhout T."/>
            <person name="Gabaldon T."/>
            <person name="Wincker P."/>
            <person name="Dujon B."/>
        </authorList>
    </citation>
    <scope>NUCLEOTIDE SEQUENCE</scope>
    <source>
        <strain evidence="2">CBS 1993</strain>
    </source>
</reference>
<dbReference type="Proteomes" id="UP000019384">
    <property type="component" value="Unassembled WGS sequence"/>
</dbReference>
<dbReference type="STRING" id="1382522.W6MLU3"/>
<protein>
    <recommendedName>
        <fullName evidence="1">Thioesterase domain-containing protein</fullName>
    </recommendedName>
</protein>
<dbReference type="PANTHER" id="PTHR47260">
    <property type="entry name" value="UPF0644 PROTEIN PB2B4.06"/>
    <property type="match status" value="1"/>
</dbReference>
<dbReference type="EMBL" id="HG793126">
    <property type="protein sequence ID" value="CDK25842.1"/>
    <property type="molecule type" value="Genomic_DNA"/>
</dbReference>
<dbReference type="InterPro" id="IPR029069">
    <property type="entry name" value="HotDog_dom_sf"/>
</dbReference>
<reference evidence="2" key="1">
    <citation type="submission" date="2013-12" db="EMBL/GenBank/DDBJ databases">
        <authorList>
            <person name="Genoscope - CEA"/>
        </authorList>
    </citation>
    <scope>NUCLEOTIDE SEQUENCE</scope>
    <source>
        <strain evidence="2">CBS 1993</strain>
    </source>
</reference>
<accession>W6MLU3</accession>